<evidence type="ECO:0000313" key="2">
    <source>
        <dbReference type="EMBL" id="GHC43472.1"/>
    </source>
</evidence>
<dbReference type="PANTHER" id="PTHR21248:SF22">
    <property type="entry name" value="PHOSPHOLIPASE D"/>
    <property type="match status" value="1"/>
</dbReference>
<dbReference type="CDD" id="cd09110">
    <property type="entry name" value="PLDc_CLS_1"/>
    <property type="match status" value="1"/>
</dbReference>
<comment type="caution">
    <text evidence="2">The sequence shown here is derived from an EMBL/GenBank/DDBJ whole genome shotgun (WGS) entry which is preliminary data.</text>
</comment>
<accession>A0A918TIC1</accession>
<evidence type="ECO:0000313" key="3">
    <source>
        <dbReference type="Proteomes" id="UP000644507"/>
    </source>
</evidence>
<dbReference type="Proteomes" id="UP000644507">
    <property type="component" value="Unassembled WGS sequence"/>
</dbReference>
<reference evidence="2" key="1">
    <citation type="journal article" date="2014" name="Int. J. Syst. Evol. Microbiol.">
        <title>Complete genome sequence of Corynebacterium casei LMG S-19264T (=DSM 44701T), isolated from a smear-ripened cheese.</title>
        <authorList>
            <consortium name="US DOE Joint Genome Institute (JGI-PGF)"/>
            <person name="Walter F."/>
            <person name="Albersmeier A."/>
            <person name="Kalinowski J."/>
            <person name="Ruckert C."/>
        </authorList>
    </citation>
    <scope>NUCLEOTIDE SEQUENCE</scope>
    <source>
        <strain evidence="2">KCTC 12988</strain>
    </source>
</reference>
<dbReference type="PROSITE" id="PS50035">
    <property type="entry name" value="PLD"/>
    <property type="match status" value="2"/>
</dbReference>
<dbReference type="AlphaFoldDB" id="A0A918TIC1"/>
<dbReference type="GO" id="GO:0032049">
    <property type="term" value="P:cardiolipin biosynthetic process"/>
    <property type="evidence" value="ECO:0007669"/>
    <property type="project" value="UniProtKB-ARBA"/>
</dbReference>
<gene>
    <name evidence="2" type="primary">cls</name>
    <name evidence="2" type="ORF">GCM10007100_05770</name>
</gene>
<feature type="domain" description="PLD phosphodiesterase" evidence="1">
    <location>
        <begin position="121"/>
        <end position="148"/>
    </location>
</feature>
<dbReference type="SMART" id="SM00155">
    <property type="entry name" value="PLDc"/>
    <property type="match status" value="2"/>
</dbReference>
<dbReference type="CDD" id="cd09112">
    <property type="entry name" value="PLDc_CLS_2"/>
    <property type="match status" value="1"/>
</dbReference>
<proteinExistence type="predicted"/>
<reference evidence="2" key="2">
    <citation type="submission" date="2020-09" db="EMBL/GenBank/DDBJ databases">
        <authorList>
            <person name="Sun Q."/>
            <person name="Kim S."/>
        </authorList>
    </citation>
    <scope>NUCLEOTIDE SEQUENCE</scope>
    <source>
        <strain evidence="2">KCTC 12988</strain>
    </source>
</reference>
<dbReference type="PIRSF" id="PIRSF000850">
    <property type="entry name" value="Phospholipase_D_PSS"/>
    <property type="match status" value="1"/>
</dbReference>
<dbReference type="EMBL" id="BMXI01000002">
    <property type="protein sequence ID" value="GHC43472.1"/>
    <property type="molecule type" value="Genomic_DNA"/>
</dbReference>
<feature type="domain" description="PLD phosphodiesterase" evidence="1">
    <location>
        <begin position="298"/>
        <end position="325"/>
    </location>
</feature>
<name>A0A918TIC1_9BACT</name>
<evidence type="ECO:0000259" key="1">
    <source>
        <dbReference type="PROSITE" id="PS50035"/>
    </source>
</evidence>
<dbReference type="SUPFAM" id="SSF56024">
    <property type="entry name" value="Phospholipase D/nuclease"/>
    <property type="match status" value="2"/>
</dbReference>
<dbReference type="PANTHER" id="PTHR21248">
    <property type="entry name" value="CARDIOLIPIN SYNTHASE"/>
    <property type="match status" value="1"/>
</dbReference>
<dbReference type="GO" id="GO:0008808">
    <property type="term" value="F:cardiolipin synthase activity"/>
    <property type="evidence" value="ECO:0007669"/>
    <property type="project" value="TreeGrafter"/>
</dbReference>
<dbReference type="Pfam" id="PF13091">
    <property type="entry name" value="PLDc_2"/>
    <property type="match status" value="2"/>
</dbReference>
<dbReference type="RefSeq" id="WP_189567185.1">
    <property type="nucleotide sequence ID" value="NZ_BMXI01000002.1"/>
</dbReference>
<dbReference type="InterPro" id="IPR001736">
    <property type="entry name" value="PLipase_D/transphosphatidylase"/>
</dbReference>
<dbReference type="InterPro" id="IPR025202">
    <property type="entry name" value="PLD-like_dom"/>
</dbReference>
<keyword evidence="3" id="KW-1185">Reference proteome</keyword>
<dbReference type="Gene3D" id="3.30.870.10">
    <property type="entry name" value="Endonuclease Chain A"/>
    <property type="match status" value="2"/>
</dbReference>
<dbReference type="GO" id="GO:0016020">
    <property type="term" value="C:membrane"/>
    <property type="evidence" value="ECO:0007669"/>
    <property type="project" value="TreeGrafter"/>
</dbReference>
<sequence length="385" mass="43563">MEDCSQPPPADAHDDPDFASREGNELRLLINGDEIFPAMLQAIREARQSVNLETFVYWAGEIAEEFAQSLAEAARRGVAVRVVLDWFGSQDMRSELIETMAAGGVEVRHFRPLQWFNLRRSNRRTHRKLLVVDGRIAFTGGVGIAEEWTGDAQDSDHFRDNHYEVRGPVVADLQQLFFAHWDVDDVPSSDDEAYYPVLEKAGSVSCRVIAAEPDKDSNEIEELYLQLLRSARQRFCAVAPYFAPSDQLLDELAAAAERGVEVQVIAAGRNNDKRVVRKAFRNDWGPLLKAGVRIHEYHRTLIHVKMLLVDDRKVLVGSANFDVRSLCINSEASLLIEDSDWAEKHAQVFADDLADCEEATLADWENRSWSTKAKDKLSHLLRDFL</sequence>
<protein>
    <submittedName>
        <fullName evidence="2">Cardiolipin synthase B</fullName>
    </submittedName>
</protein>
<organism evidence="2 3">
    <name type="scientific">Roseibacillus persicicus</name>
    <dbReference type="NCBI Taxonomy" id="454148"/>
    <lineage>
        <taxon>Bacteria</taxon>
        <taxon>Pseudomonadati</taxon>
        <taxon>Verrucomicrobiota</taxon>
        <taxon>Verrucomicrobiia</taxon>
        <taxon>Verrucomicrobiales</taxon>
        <taxon>Verrucomicrobiaceae</taxon>
        <taxon>Roseibacillus</taxon>
    </lineage>
</organism>